<reference evidence="2" key="2">
    <citation type="journal article" date="2021" name="PeerJ">
        <title>Extensive microbial diversity within the chicken gut microbiome revealed by metagenomics and culture.</title>
        <authorList>
            <person name="Gilroy R."/>
            <person name="Ravi A."/>
            <person name="Getino M."/>
            <person name="Pursley I."/>
            <person name="Horton D.L."/>
            <person name="Alikhan N.F."/>
            <person name="Baker D."/>
            <person name="Gharbi K."/>
            <person name="Hall N."/>
            <person name="Watson M."/>
            <person name="Adriaenssens E.M."/>
            <person name="Foster-Nyarko E."/>
            <person name="Jarju S."/>
            <person name="Secka A."/>
            <person name="Antonio M."/>
            <person name="Oren A."/>
            <person name="Chaudhuri R.R."/>
            <person name="La Ragione R."/>
            <person name="Hildebrand F."/>
            <person name="Pallen M.J."/>
        </authorList>
    </citation>
    <scope>NUCLEOTIDE SEQUENCE</scope>
    <source>
        <strain evidence="2">ChiSxjej2B14-6234</strain>
    </source>
</reference>
<reference evidence="2" key="1">
    <citation type="submission" date="2020-10" db="EMBL/GenBank/DDBJ databases">
        <authorList>
            <person name="Gilroy R."/>
        </authorList>
    </citation>
    <scope>NUCLEOTIDE SEQUENCE</scope>
    <source>
        <strain evidence="2">ChiSxjej2B14-6234</strain>
    </source>
</reference>
<dbReference type="Proteomes" id="UP000886887">
    <property type="component" value="Unassembled WGS sequence"/>
</dbReference>
<organism evidence="2 3">
    <name type="scientific">Candidatus Onthenecus intestinigallinarum</name>
    <dbReference type="NCBI Taxonomy" id="2840875"/>
    <lineage>
        <taxon>Bacteria</taxon>
        <taxon>Bacillati</taxon>
        <taxon>Bacillota</taxon>
        <taxon>Clostridia</taxon>
        <taxon>Eubacteriales</taxon>
        <taxon>Candidatus Onthenecus</taxon>
    </lineage>
</organism>
<feature type="compositionally biased region" description="Acidic residues" evidence="1">
    <location>
        <begin position="22"/>
        <end position="31"/>
    </location>
</feature>
<feature type="compositionally biased region" description="Basic and acidic residues" evidence="1">
    <location>
        <begin position="1"/>
        <end position="10"/>
    </location>
</feature>
<accession>A0A9D1CPX2</accession>
<gene>
    <name evidence="2" type="ORF">IAB73_01305</name>
</gene>
<evidence type="ECO:0000313" key="3">
    <source>
        <dbReference type="Proteomes" id="UP000886887"/>
    </source>
</evidence>
<evidence type="ECO:0000256" key="1">
    <source>
        <dbReference type="SAM" id="MobiDB-lite"/>
    </source>
</evidence>
<dbReference type="AlphaFoldDB" id="A0A9D1CPX2"/>
<comment type="caution">
    <text evidence="2">The sequence shown here is derived from an EMBL/GenBank/DDBJ whole genome shotgun (WGS) entry which is preliminary data.</text>
</comment>
<name>A0A9D1CPX2_9FIRM</name>
<dbReference type="EMBL" id="DVFJ01000005">
    <property type="protein sequence ID" value="HIQ70837.1"/>
    <property type="molecule type" value="Genomic_DNA"/>
</dbReference>
<protein>
    <submittedName>
        <fullName evidence="2">Uncharacterized protein</fullName>
    </submittedName>
</protein>
<proteinExistence type="predicted"/>
<feature type="region of interest" description="Disordered" evidence="1">
    <location>
        <begin position="1"/>
        <end position="33"/>
    </location>
</feature>
<sequence>MDDTHERLTPDEAVEPAAPDAPETETPEDDVPAEKRAFWETASEAVHAQARQRHYLTLTDLCAQTEKERDEARALMEEARTRPEYADVYVYEGAKDLYYYIYPELAHNYVRGVAMAQENDLPRIIAEVVRYESKTYPRATDIKTFTRFPYHYTVIQVRRMLERMARQSEYADLERYTSGQKNEYIFSTRHLSRRYAAFLVEQSEDKRLWM</sequence>
<evidence type="ECO:0000313" key="2">
    <source>
        <dbReference type="EMBL" id="HIQ70837.1"/>
    </source>
</evidence>